<proteinExistence type="predicted"/>
<dbReference type="Proteomes" id="UP001345963">
    <property type="component" value="Unassembled WGS sequence"/>
</dbReference>
<feature type="region of interest" description="Disordered" evidence="1">
    <location>
        <begin position="1"/>
        <end position="29"/>
    </location>
</feature>
<reference evidence="2 3" key="1">
    <citation type="submission" date="2021-07" db="EMBL/GenBank/DDBJ databases">
        <authorList>
            <person name="Palmer J.M."/>
        </authorList>
    </citation>
    <scope>NUCLEOTIDE SEQUENCE [LARGE SCALE GENOMIC DNA]</scope>
    <source>
        <strain evidence="2 3">AT_MEX2019</strain>
        <tissue evidence="2">Muscle</tissue>
    </source>
</reference>
<accession>A0ABU7BSA8</accession>
<protein>
    <submittedName>
        <fullName evidence="2">Uncharacterized protein</fullName>
    </submittedName>
</protein>
<feature type="compositionally biased region" description="Basic and acidic residues" evidence="1">
    <location>
        <begin position="1"/>
        <end position="17"/>
    </location>
</feature>
<evidence type="ECO:0000313" key="3">
    <source>
        <dbReference type="Proteomes" id="UP001345963"/>
    </source>
</evidence>
<comment type="caution">
    <text evidence="2">The sequence shown here is derived from an EMBL/GenBank/DDBJ whole genome shotgun (WGS) entry which is preliminary data.</text>
</comment>
<feature type="compositionally biased region" description="Basic residues" evidence="1">
    <location>
        <begin position="18"/>
        <end position="29"/>
    </location>
</feature>
<organism evidence="2 3">
    <name type="scientific">Ataeniobius toweri</name>
    <dbReference type="NCBI Taxonomy" id="208326"/>
    <lineage>
        <taxon>Eukaryota</taxon>
        <taxon>Metazoa</taxon>
        <taxon>Chordata</taxon>
        <taxon>Craniata</taxon>
        <taxon>Vertebrata</taxon>
        <taxon>Euteleostomi</taxon>
        <taxon>Actinopterygii</taxon>
        <taxon>Neopterygii</taxon>
        <taxon>Teleostei</taxon>
        <taxon>Neoteleostei</taxon>
        <taxon>Acanthomorphata</taxon>
        <taxon>Ovalentaria</taxon>
        <taxon>Atherinomorphae</taxon>
        <taxon>Cyprinodontiformes</taxon>
        <taxon>Goodeidae</taxon>
        <taxon>Ataeniobius</taxon>
    </lineage>
</organism>
<sequence>MQASRELRRKASEQAERRKQKKTSKHKTSLNQKFHKFPAFSFYKTFLYKYKTLVDFLTKQICHLHLRTNSGTRNIDSQVHLREYKTSIKTSICKKSNRTM</sequence>
<gene>
    <name evidence="2" type="ORF">ATANTOWER_031739</name>
</gene>
<evidence type="ECO:0000256" key="1">
    <source>
        <dbReference type="SAM" id="MobiDB-lite"/>
    </source>
</evidence>
<dbReference type="EMBL" id="JAHUTI010068032">
    <property type="protein sequence ID" value="MED6253502.1"/>
    <property type="molecule type" value="Genomic_DNA"/>
</dbReference>
<name>A0ABU7BSA8_9TELE</name>
<evidence type="ECO:0000313" key="2">
    <source>
        <dbReference type="EMBL" id="MED6253502.1"/>
    </source>
</evidence>
<keyword evidence="3" id="KW-1185">Reference proteome</keyword>